<name>A0A7M4D8Z8_9BACT</name>
<reference evidence="1 4" key="2">
    <citation type="submission" date="2019-12" db="EMBL/GenBank/DDBJ databases">
        <title>Draft genome sequence of Labilibaculum sp. strain 44 isolated from deep waters of Black Sea.</title>
        <authorList>
            <person name="Yadav S."/>
            <person name="Villanueva L."/>
        </authorList>
    </citation>
    <scope>NUCLEOTIDE SEQUENCE [LARGE SCALE GENOMIC DNA]</scope>
    <source>
        <strain evidence="1 4">44</strain>
    </source>
</reference>
<reference evidence="2 3" key="1">
    <citation type="submission" date="2019-11" db="EMBL/GenBank/DDBJ databases">
        <title>Draft genome sequence of Labilibaculum sp. strain SYP isolated from Black Sea.</title>
        <authorList>
            <person name="Yadav S."/>
            <person name="Villanueva L."/>
        </authorList>
    </citation>
    <scope>NUCLEOTIDE SEQUENCE [LARGE SCALE GENOMIC DNA]</scope>
    <source>
        <strain evidence="2 3">44</strain>
    </source>
</reference>
<dbReference type="Pfam" id="PF14054">
    <property type="entry name" value="DUF4249"/>
    <property type="match status" value="1"/>
</dbReference>
<dbReference type="EMBL" id="QTZN02000040">
    <property type="protein sequence ID" value="MVB08332.1"/>
    <property type="molecule type" value="Genomic_DNA"/>
</dbReference>
<dbReference type="Proteomes" id="UP000462449">
    <property type="component" value="Unassembled WGS sequence"/>
</dbReference>
<evidence type="ECO:0000313" key="2">
    <source>
        <dbReference type="EMBL" id="MVB08332.1"/>
    </source>
</evidence>
<dbReference type="OrthoDB" id="1115009at2"/>
<accession>A0A7M4D8Z8</accession>
<keyword evidence="3" id="KW-1185">Reference proteome</keyword>
<evidence type="ECO:0000313" key="4">
    <source>
        <dbReference type="Proteomes" id="UP000462449"/>
    </source>
</evidence>
<dbReference type="InterPro" id="IPR025345">
    <property type="entry name" value="DUF4249"/>
</dbReference>
<gene>
    <name evidence="2" type="ORF">DWB62_015010</name>
    <name evidence="1" type="ORF">GNY23_15010</name>
</gene>
<proteinExistence type="predicted"/>
<dbReference type="EMBL" id="WOTW01000040">
    <property type="protein sequence ID" value="MUP39127.1"/>
    <property type="molecule type" value="Genomic_DNA"/>
</dbReference>
<sequence length="291" mass="33669">MKYQLFFINICLLFFHFSCEEELQVPIPEEEPKLVINSLLGVDSLLRVHVSKSSVFQEQSTNTFLSNANIIIKENNQLLGKMNHENDGWYSLNSYTVKAGNSYQVEVSYPDLGTAESKTKTLQKVAITNLSYQIKEENKLEFTFQFDDEALQENYYMILLKAYNGTSFSDIDFYSDNIIFNGNLSEKSIGIQQNMLRGSHTFSDENIDGETNSISIYTFNELFNDSEVNQEYKLELYHITSDYFKYERSLTAYYNRDDSPFYKKVNLHSNVSCGYGIFTSYAIDSKIITIQ</sequence>
<organism evidence="1 4">
    <name type="scientific">Labilibaculum euxinus</name>
    <dbReference type="NCBI Taxonomy" id="2686357"/>
    <lineage>
        <taxon>Bacteria</taxon>
        <taxon>Pseudomonadati</taxon>
        <taxon>Bacteroidota</taxon>
        <taxon>Bacteroidia</taxon>
        <taxon>Marinilabiliales</taxon>
        <taxon>Marinifilaceae</taxon>
        <taxon>Labilibaculum</taxon>
    </lineage>
</organism>
<protein>
    <submittedName>
        <fullName evidence="1">DUF4249 family protein</fullName>
    </submittedName>
</protein>
<evidence type="ECO:0000313" key="1">
    <source>
        <dbReference type="EMBL" id="MUP39127.1"/>
    </source>
</evidence>
<dbReference type="Proteomes" id="UP000285951">
    <property type="component" value="Unassembled WGS sequence"/>
</dbReference>
<dbReference type="AlphaFoldDB" id="A0A7M4D8Z8"/>
<comment type="caution">
    <text evidence="1">The sequence shown here is derived from an EMBL/GenBank/DDBJ whole genome shotgun (WGS) entry which is preliminary data.</text>
</comment>
<evidence type="ECO:0000313" key="3">
    <source>
        <dbReference type="Proteomes" id="UP000285951"/>
    </source>
</evidence>
<dbReference type="RefSeq" id="WP_156196610.1">
    <property type="nucleotide sequence ID" value="NZ_QTZN02000040.1"/>
</dbReference>